<dbReference type="RefSeq" id="WP_274690414.1">
    <property type="nucleotide sequence ID" value="NZ_JAPMOU010000028.1"/>
</dbReference>
<proteinExistence type="predicted"/>
<sequence>MNYTFEKAKEIISTRSIEVKAGKADPFSINELMDIVKNTSGEIIDKSGVEGKPYLLYSGGMPNGDKAFSVMYALKESNEALVLSQSHVGELANDPVISMAIDQAVKKEFF</sequence>
<gene>
    <name evidence="1" type="ORF">ORQ98_19180</name>
</gene>
<evidence type="ECO:0000313" key="2">
    <source>
        <dbReference type="Proteomes" id="UP001528823"/>
    </source>
</evidence>
<reference evidence="1 2" key="1">
    <citation type="submission" date="2022-11" db="EMBL/GenBank/DDBJ databases">
        <title>Spartinivicinus poritis sp. nov., isolated from scleractinian coral Porites lutea.</title>
        <authorList>
            <person name="Zhang G."/>
            <person name="Cai L."/>
            <person name="Wei Q."/>
        </authorList>
    </citation>
    <scope>NUCLEOTIDE SEQUENCE [LARGE SCALE GENOMIC DNA]</scope>
    <source>
        <strain evidence="1 2">A2-2</strain>
    </source>
</reference>
<evidence type="ECO:0000313" key="1">
    <source>
        <dbReference type="EMBL" id="MDE1464083.1"/>
    </source>
</evidence>
<protein>
    <submittedName>
        <fullName evidence="1">Uncharacterized protein</fullName>
    </submittedName>
</protein>
<name>A0ABT5UF39_9GAMM</name>
<accession>A0ABT5UF39</accession>
<organism evidence="1 2">
    <name type="scientific">Spartinivicinus poritis</name>
    <dbReference type="NCBI Taxonomy" id="2994640"/>
    <lineage>
        <taxon>Bacteria</taxon>
        <taxon>Pseudomonadati</taxon>
        <taxon>Pseudomonadota</taxon>
        <taxon>Gammaproteobacteria</taxon>
        <taxon>Oceanospirillales</taxon>
        <taxon>Zooshikellaceae</taxon>
        <taxon>Spartinivicinus</taxon>
    </lineage>
</organism>
<dbReference type="EMBL" id="JAPMOU010000028">
    <property type="protein sequence ID" value="MDE1464083.1"/>
    <property type="molecule type" value="Genomic_DNA"/>
</dbReference>
<dbReference type="Proteomes" id="UP001528823">
    <property type="component" value="Unassembled WGS sequence"/>
</dbReference>
<comment type="caution">
    <text evidence="1">The sequence shown here is derived from an EMBL/GenBank/DDBJ whole genome shotgun (WGS) entry which is preliminary data.</text>
</comment>
<keyword evidence="2" id="KW-1185">Reference proteome</keyword>